<dbReference type="AlphaFoldDB" id="A0A916PAJ6"/>
<evidence type="ECO:0000256" key="1">
    <source>
        <dbReference type="SAM" id="MobiDB-lite"/>
    </source>
</evidence>
<dbReference type="Proteomes" id="UP000039021">
    <property type="component" value="Unassembled WGS sequence"/>
</dbReference>
<comment type="caution">
    <text evidence="2">The sequence shown here is derived from an EMBL/GenBank/DDBJ whole genome shotgun (WGS) entry which is preliminary data.</text>
</comment>
<proteinExistence type="predicted"/>
<feature type="region of interest" description="Disordered" evidence="1">
    <location>
        <begin position="1"/>
        <end position="20"/>
    </location>
</feature>
<reference evidence="3" key="1">
    <citation type="submission" date="2015-03" db="EMBL/GenBank/DDBJ databases">
        <authorList>
            <consortium name="Pathogen Informatics"/>
        </authorList>
    </citation>
    <scope>NUCLEOTIDE SEQUENCE [LARGE SCALE GENOMIC DNA]</scope>
    <source>
        <strain evidence="3">N09902308</strain>
    </source>
</reference>
<accession>A0A916PAJ6</accession>
<evidence type="ECO:0000313" key="3">
    <source>
        <dbReference type="Proteomes" id="UP000039021"/>
    </source>
</evidence>
<feature type="compositionally biased region" description="Polar residues" evidence="1">
    <location>
        <begin position="28"/>
        <end position="41"/>
    </location>
</feature>
<protein>
    <submittedName>
        <fullName evidence="2">Uncharacterized protein</fullName>
    </submittedName>
</protein>
<sequence>MAIAESSGGMVASTTAHGDATIMKVMARSSTGRRSAPNISGITMRARVAATMPRE</sequence>
<gene>
    <name evidence="2" type="ORF">ERS007739_00969</name>
</gene>
<name>A0A916PAJ6_MYCTX</name>
<organism evidence="2 3">
    <name type="scientific">Mycobacterium tuberculosis</name>
    <dbReference type="NCBI Taxonomy" id="1773"/>
    <lineage>
        <taxon>Bacteria</taxon>
        <taxon>Bacillati</taxon>
        <taxon>Actinomycetota</taxon>
        <taxon>Actinomycetes</taxon>
        <taxon>Mycobacteriales</taxon>
        <taxon>Mycobacteriaceae</taxon>
        <taxon>Mycobacterium</taxon>
        <taxon>Mycobacterium tuberculosis complex</taxon>
    </lineage>
</organism>
<feature type="region of interest" description="Disordered" evidence="1">
    <location>
        <begin position="28"/>
        <end position="55"/>
    </location>
</feature>
<evidence type="ECO:0000313" key="2">
    <source>
        <dbReference type="EMBL" id="COX26723.1"/>
    </source>
</evidence>
<dbReference type="EMBL" id="CSBK01000327">
    <property type="protein sequence ID" value="COX26723.1"/>
    <property type="molecule type" value="Genomic_DNA"/>
</dbReference>